<organism evidence="2 3">
    <name type="scientific">Mesorhizobium marinum</name>
    <dbReference type="NCBI Taxonomy" id="3228790"/>
    <lineage>
        <taxon>Bacteria</taxon>
        <taxon>Pseudomonadati</taxon>
        <taxon>Pseudomonadota</taxon>
        <taxon>Alphaproteobacteria</taxon>
        <taxon>Hyphomicrobiales</taxon>
        <taxon>Phyllobacteriaceae</taxon>
        <taxon>Mesorhizobium</taxon>
    </lineage>
</organism>
<keyword evidence="3" id="KW-1185">Reference proteome</keyword>
<evidence type="ECO:0000313" key="3">
    <source>
        <dbReference type="Proteomes" id="UP001556196"/>
    </source>
</evidence>
<accession>A0ABV3QUS5</accession>
<gene>
    <name evidence="2" type="ORF">ABUE31_02365</name>
</gene>
<evidence type="ECO:0000256" key="1">
    <source>
        <dbReference type="SAM" id="Phobius"/>
    </source>
</evidence>
<proteinExistence type="predicted"/>
<evidence type="ECO:0008006" key="4">
    <source>
        <dbReference type="Google" id="ProtNLM"/>
    </source>
</evidence>
<protein>
    <recommendedName>
        <fullName evidence="4">TraB/GumN family protein</fullName>
    </recommendedName>
</protein>
<dbReference type="RefSeq" id="WP_367721891.1">
    <property type="nucleotide sequence ID" value="NZ_JBFOCI010000001.1"/>
</dbReference>
<name>A0ABV3QUS5_9HYPH</name>
<keyword evidence="1" id="KW-1133">Transmembrane helix</keyword>
<sequence>MTDNAAASSVPAGLWAVRLGAIIWFLLIVGCLMALPVMLDATWLLVAAAVVLALLAGALWAFLRRLISSRHGRFGHDWLKGGLAAFFVLCIAIAAPIYYIAVKTETDPALLPRAVLTNGEKTVVYQGMMHIGTERFYKQVVYDAEKALSDGYVLYYEGVQPNPEGDKWFADNLAGGGDLSDNYRKLGEMCGLQFQLGYFDLLEKDKAVHPQSHVTADVDTLQMKQEYDRLMASDPEFAAAFQAEQAAQSNAGGDMAGAMGFLDNLTEGQKKLSGYVCRFMMSRVAKGNGEARQIDKVILDFRNRKLAERILADPHDKIYITYGAHHLEGILPLLQQADPRWRVESVSWIRPVEAPEQFEASL</sequence>
<keyword evidence="1" id="KW-0812">Transmembrane</keyword>
<feature type="transmembrane region" description="Helical" evidence="1">
    <location>
        <begin position="41"/>
        <end position="63"/>
    </location>
</feature>
<dbReference type="EMBL" id="JBFOCI010000001">
    <property type="protein sequence ID" value="MEW9804829.1"/>
    <property type="molecule type" value="Genomic_DNA"/>
</dbReference>
<comment type="caution">
    <text evidence="2">The sequence shown here is derived from an EMBL/GenBank/DDBJ whole genome shotgun (WGS) entry which is preliminary data.</text>
</comment>
<reference evidence="2 3" key="1">
    <citation type="submission" date="2024-06" db="EMBL/GenBank/DDBJ databases">
        <authorList>
            <person name="Tuo L."/>
        </authorList>
    </citation>
    <scope>NUCLEOTIDE SEQUENCE [LARGE SCALE GENOMIC DNA]</scope>
    <source>
        <strain evidence="2 3">ZMM04-5</strain>
    </source>
</reference>
<evidence type="ECO:0000313" key="2">
    <source>
        <dbReference type="EMBL" id="MEW9804829.1"/>
    </source>
</evidence>
<feature type="transmembrane region" description="Helical" evidence="1">
    <location>
        <begin position="12"/>
        <end position="35"/>
    </location>
</feature>
<keyword evidence="1" id="KW-0472">Membrane</keyword>
<dbReference type="Proteomes" id="UP001556196">
    <property type="component" value="Unassembled WGS sequence"/>
</dbReference>
<feature type="transmembrane region" description="Helical" evidence="1">
    <location>
        <begin position="83"/>
        <end position="101"/>
    </location>
</feature>